<dbReference type="RefSeq" id="WP_058517730.1">
    <property type="nucleotide sequence ID" value="NZ_CAAAIE010000013.1"/>
</dbReference>
<name>A0A1E5JW05_9GAMM</name>
<dbReference type="InterPro" id="IPR006015">
    <property type="entry name" value="Universal_stress_UspA"/>
</dbReference>
<sequence length="154" mass="17777">MKYKRIMVAVDRSNISNLALKEAIQLTKDLGSILRVIHVVDENIVQFSDGFVDVNNLWAAYKEEAQEYMQKLNRDIKEEYIQFETHLVVLKTLEGHLPEKIIKEAEEWKADLLVIGTHGRRGFSRFFLGSIAEKLLRIATLPILLIRGNSNKRV</sequence>
<gene>
    <name evidence="4" type="ORF">lpari_00256</name>
</gene>
<dbReference type="EMBL" id="LSOG01000005">
    <property type="protein sequence ID" value="OEH48726.1"/>
    <property type="molecule type" value="Genomic_DNA"/>
</dbReference>
<protein>
    <recommendedName>
        <fullName evidence="2">Universal stress protein</fullName>
    </recommendedName>
</protein>
<dbReference type="InterPro" id="IPR014729">
    <property type="entry name" value="Rossmann-like_a/b/a_fold"/>
</dbReference>
<comment type="subcellular location">
    <subcellularLocation>
        <location evidence="2">Cytoplasm</location>
    </subcellularLocation>
</comment>
<accession>A0A1E5JW05</accession>
<dbReference type="PRINTS" id="PR01438">
    <property type="entry name" value="UNVRSLSTRESS"/>
</dbReference>
<evidence type="ECO:0000313" key="5">
    <source>
        <dbReference type="Proteomes" id="UP000095229"/>
    </source>
</evidence>
<keyword evidence="5" id="KW-1185">Reference proteome</keyword>
<dbReference type="CDD" id="cd00293">
    <property type="entry name" value="USP-like"/>
    <property type="match status" value="1"/>
</dbReference>
<dbReference type="InterPro" id="IPR006016">
    <property type="entry name" value="UspA"/>
</dbReference>
<dbReference type="Pfam" id="PF00582">
    <property type="entry name" value="Usp"/>
    <property type="match status" value="1"/>
</dbReference>
<dbReference type="GO" id="GO:0005737">
    <property type="term" value="C:cytoplasm"/>
    <property type="evidence" value="ECO:0007669"/>
    <property type="project" value="UniProtKB-SubCell"/>
</dbReference>
<keyword evidence="2" id="KW-0963">Cytoplasm</keyword>
<evidence type="ECO:0000256" key="1">
    <source>
        <dbReference type="ARBA" id="ARBA00008791"/>
    </source>
</evidence>
<dbReference type="PIRSF" id="PIRSF006276">
    <property type="entry name" value="UspA"/>
    <property type="match status" value="1"/>
</dbReference>
<comment type="similarity">
    <text evidence="1 2">Belongs to the universal stress protein A family.</text>
</comment>
<evidence type="ECO:0000259" key="3">
    <source>
        <dbReference type="Pfam" id="PF00582"/>
    </source>
</evidence>
<dbReference type="PATRIC" id="fig|45071.6.peg.2034"/>
<dbReference type="PANTHER" id="PTHR46268">
    <property type="entry name" value="STRESS RESPONSE PROTEIN NHAX"/>
    <property type="match status" value="1"/>
</dbReference>
<evidence type="ECO:0000256" key="2">
    <source>
        <dbReference type="PIRNR" id="PIRNR006276"/>
    </source>
</evidence>
<dbReference type="OrthoDB" id="9792500at2"/>
<dbReference type="SUPFAM" id="SSF52402">
    <property type="entry name" value="Adenine nucleotide alpha hydrolases-like"/>
    <property type="match status" value="1"/>
</dbReference>
<feature type="domain" description="UspA" evidence="3">
    <location>
        <begin position="3"/>
        <end position="147"/>
    </location>
</feature>
<dbReference type="PANTHER" id="PTHR46268:SF6">
    <property type="entry name" value="UNIVERSAL STRESS PROTEIN UP12"/>
    <property type="match status" value="1"/>
</dbReference>
<comment type="caution">
    <text evidence="4">The sequence shown here is derived from an EMBL/GenBank/DDBJ whole genome shotgun (WGS) entry which is preliminary data.</text>
</comment>
<dbReference type="AlphaFoldDB" id="A0A1E5JW05"/>
<proteinExistence type="inferred from homology"/>
<reference evidence="4 5" key="1">
    <citation type="submission" date="2016-02" db="EMBL/GenBank/DDBJ databases">
        <title>Secondary metabolites in Legionella.</title>
        <authorList>
            <person name="Tobias N.J."/>
            <person name="Bode H.B."/>
        </authorList>
    </citation>
    <scope>NUCLEOTIDE SEQUENCE [LARGE SCALE GENOMIC DNA]</scope>
    <source>
        <strain evidence="4 5">DSM 19216</strain>
    </source>
</reference>
<organism evidence="4 5">
    <name type="scientific">Legionella parisiensis</name>
    <dbReference type="NCBI Taxonomy" id="45071"/>
    <lineage>
        <taxon>Bacteria</taxon>
        <taxon>Pseudomonadati</taxon>
        <taxon>Pseudomonadota</taxon>
        <taxon>Gammaproteobacteria</taxon>
        <taxon>Legionellales</taxon>
        <taxon>Legionellaceae</taxon>
        <taxon>Legionella</taxon>
    </lineage>
</organism>
<evidence type="ECO:0000313" key="4">
    <source>
        <dbReference type="EMBL" id="OEH48726.1"/>
    </source>
</evidence>
<dbReference type="Gene3D" id="3.40.50.620">
    <property type="entry name" value="HUPs"/>
    <property type="match status" value="1"/>
</dbReference>
<dbReference type="Proteomes" id="UP000095229">
    <property type="component" value="Unassembled WGS sequence"/>
</dbReference>